<evidence type="ECO:0000313" key="10">
    <source>
        <dbReference type="EMBL" id="CAH1786927.1"/>
    </source>
</evidence>
<keyword evidence="4 6" id="KW-0862">Zinc</keyword>
<accession>A0A8S4P2K3</accession>
<feature type="binding site" evidence="6">
    <location>
        <position position="215"/>
    </location>
    <ligand>
        <name>Zn(2+)</name>
        <dbReference type="ChEBI" id="CHEBI:29105"/>
        <note>catalytic</note>
    </ligand>
</feature>
<protein>
    <recommendedName>
        <fullName evidence="7">Metalloendopeptidase</fullName>
        <ecNumber evidence="7">3.4.24.-</ecNumber>
    </recommendedName>
</protein>
<comment type="cofactor">
    <cofactor evidence="6 7">
        <name>Zn(2+)</name>
        <dbReference type="ChEBI" id="CHEBI:29105"/>
    </cofactor>
    <text evidence="6 7">Binds 1 zinc ion per subunit.</text>
</comment>
<dbReference type="EMBL" id="CAIIXF020000006">
    <property type="protein sequence ID" value="CAH1786927.1"/>
    <property type="molecule type" value="Genomic_DNA"/>
</dbReference>
<comment type="caution">
    <text evidence="6">Lacks conserved residue(s) required for the propagation of feature annotation.</text>
</comment>
<feature type="compositionally biased region" description="Low complexity" evidence="8">
    <location>
        <begin position="420"/>
        <end position="450"/>
    </location>
</feature>
<keyword evidence="5 6" id="KW-0482">Metalloprotease</keyword>
<dbReference type="Gene3D" id="3.40.390.10">
    <property type="entry name" value="Collagenase (Catalytic Domain)"/>
    <property type="match status" value="1"/>
</dbReference>
<feature type="compositionally biased region" description="Basic residues" evidence="8">
    <location>
        <begin position="566"/>
        <end position="598"/>
    </location>
</feature>
<evidence type="ECO:0000256" key="5">
    <source>
        <dbReference type="ARBA" id="ARBA00023049"/>
    </source>
</evidence>
<dbReference type="GO" id="GO:0008270">
    <property type="term" value="F:zinc ion binding"/>
    <property type="evidence" value="ECO:0007669"/>
    <property type="project" value="UniProtKB-UniRule"/>
</dbReference>
<sequence length="598" mass="67428">TLNVSKMKVSVLISLVCFFINVVGLIEGFSYGGRFKRSNEEEEEEEENDDDVNNSKLTNGDDMINLSKSRKQRRKHKFRLALQDNTDPFYYERWPNNEVTFYLSTDSNYYGLLNDQEQKEVQENLKIAMEYIMNVTSAKDPNTMTAEEYESGIHRCINFKRAPLYEGKLQISIIENRTCQAEVGYVDQQRYMFLHKDCFPAPYPRDGALPGYLIHELLHILGMLHEHMRPDRDDYVTILRENLFNYNDANFEKMSPFNVEYLSRPYDQYDEGGYDYYSIMHYYSYAKSKNRRPTMELTNPLIIPGQRRGMTYKDAMKLARYYNCPDPSWVFEYEQPKHYIDTRAKKVPREDWDPYYGKDNIELDRKIDLVGTQDKDTEGGNVVGTGENTGDTGENTAVGTGENTVVGTGENTGENEENTGETGENTVVGTGENTVVGTGENTVVGTGENTGENEENTGETGENTGVGTGENTVVGTGENTVVGTGENTGETGENTGENEENTGETGENTVVGTGENTIVETGENTGENEENTGQTGENTVVGTGENTGETGENTGKTLTNKEMWRLKKSQLKRQYKQAKSKSRKNKKNGKRTRKIRGK</sequence>
<dbReference type="PANTHER" id="PTHR10127">
    <property type="entry name" value="DISCOIDIN, CUB, EGF, LAMININ , AND ZINC METALLOPROTEASE DOMAIN CONTAINING"/>
    <property type="match status" value="1"/>
</dbReference>
<dbReference type="SMART" id="SM00235">
    <property type="entry name" value="ZnMc"/>
    <property type="match status" value="1"/>
</dbReference>
<dbReference type="PROSITE" id="PS51864">
    <property type="entry name" value="ASTACIN"/>
    <property type="match status" value="1"/>
</dbReference>
<dbReference type="InterPro" id="IPR001506">
    <property type="entry name" value="Peptidase_M12A"/>
</dbReference>
<evidence type="ECO:0000256" key="8">
    <source>
        <dbReference type="SAM" id="MobiDB-lite"/>
    </source>
</evidence>
<dbReference type="GO" id="GO:0004222">
    <property type="term" value="F:metalloendopeptidase activity"/>
    <property type="evidence" value="ECO:0007669"/>
    <property type="project" value="UniProtKB-UniRule"/>
</dbReference>
<feature type="compositionally biased region" description="Low complexity" evidence="8">
    <location>
        <begin position="384"/>
        <end position="412"/>
    </location>
</feature>
<dbReference type="Pfam" id="PF01400">
    <property type="entry name" value="Astacin"/>
    <property type="match status" value="1"/>
</dbReference>
<feature type="region of interest" description="Disordered" evidence="8">
    <location>
        <begin position="372"/>
        <end position="598"/>
    </location>
</feature>
<evidence type="ECO:0000256" key="1">
    <source>
        <dbReference type="ARBA" id="ARBA00022670"/>
    </source>
</evidence>
<keyword evidence="2 6" id="KW-0479">Metal-binding</keyword>
<evidence type="ECO:0000256" key="3">
    <source>
        <dbReference type="ARBA" id="ARBA00022801"/>
    </source>
</evidence>
<feature type="compositionally biased region" description="Low complexity" evidence="8">
    <location>
        <begin position="503"/>
        <end position="555"/>
    </location>
</feature>
<feature type="binding site" evidence="6">
    <location>
        <position position="219"/>
    </location>
    <ligand>
        <name>Zn(2+)</name>
        <dbReference type="ChEBI" id="CHEBI:29105"/>
        <note>catalytic</note>
    </ligand>
</feature>
<evidence type="ECO:0000256" key="6">
    <source>
        <dbReference type="PROSITE-ProRule" id="PRU01211"/>
    </source>
</evidence>
<dbReference type="PANTHER" id="PTHR10127:SF780">
    <property type="entry name" value="METALLOENDOPEPTIDASE"/>
    <property type="match status" value="1"/>
</dbReference>
<keyword evidence="3 6" id="KW-0378">Hydrolase</keyword>
<feature type="non-terminal residue" evidence="10">
    <location>
        <position position="1"/>
    </location>
</feature>
<dbReference type="AlphaFoldDB" id="A0A8S4P2K3"/>
<dbReference type="EC" id="3.4.24.-" evidence="7"/>
<comment type="caution">
    <text evidence="10">The sequence shown here is derived from an EMBL/GenBank/DDBJ whole genome shotgun (WGS) entry which is preliminary data.</text>
</comment>
<reference evidence="10" key="1">
    <citation type="submission" date="2022-03" db="EMBL/GenBank/DDBJ databases">
        <authorList>
            <person name="Martin C."/>
        </authorList>
    </citation>
    <scope>NUCLEOTIDE SEQUENCE</scope>
</reference>
<evidence type="ECO:0000259" key="9">
    <source>
        <dbReference type="PROSITE" id="PS51864"/>
    </source>
</evidence>
<dbReference type="InterPro" id="IPR006026">
    <property type="entry name" value="Peptidase_Metallo"/>
</dbReference>
<evidence type="ECO:0000313" key="11">
    <source>
        <dbReference type="Proteomes" id="UP000749559"/>
    </source>
</evidence>
<keyword evidence="11" id="KW-1185">Reference proteome</keyword>
<keyword evidence="1 6" id="KW-0645">Protease</keyword>
<dbReference type="OrthoDB" id="291007at2759"/>
<dbReference type="GO" id="GO:0006508">
    <property type="term" value="P:proteolysis"/>
    <property type="evidence" value="ECO:0007669"/>
    <property type="project" value="UniProtKB-KW"/>
</dbReference>
<feature type="region of interest" description="Disordered" evidence="8">
    <location>
        <begin position="38"/>
        <end position="71"/>
    </location>
</feature>
<feature type="compositionally biased region" description="Low complexity" evidence="8">
    <location>
        <begin position="458"/>
        <end position="495"/>
    </location>
</feature>
<organism evidence="10 11">
    <name type="scientific">Owenia fusiformis</name>
    <name type="common">Polychaete worm</name>
    <dbReference type="NCBI Taxonomy" id="6347"/>
    <lineage>
        <taxon>Eukaryota</taxon>
        <taxon>Metazoa</taxon>
        <taxon>Spiralia</taxon>
        <taxon>Lophotrochozoa</taxon>
        <taxon>Annelida</taxon>
        <taxon>Polychaeta</taxon>
        <taxon>Sedentaria</taxon>
        <taxon>Canalipalpata</taxon>
        <taxon>Sabellida</taxon>
        <taxon>Oweniida</taxon>
        <taxon>Oweniidae</taxon>
        <taxon>Owenia</taxon>
    </lineage>
</organism>
<feature type="binding site" evidence="6">
    <location>
        <position position="225"/>
    </location>
    <ligand>
        <name>Zn(2+)</name>
        <dbReference type="ChEBI" id="CHEBI:29105"/>
        <note>catalytic</note>
    </ligand>
</feature>
<gene>
    <name evidence="10" type="ORF">OFUS_LOCUS12727</name>
</gene>
<name>A0A8S4P2K3_OWEFU</name>
<feature type="active site" evidence="6">
    <location>
        <position position="216"/>
    </location>
</feature>
<dbReference type="SUPFAM" id="SSF55486">
    <property type="entry name" value="Metalloproteases ('zincins'), catalytic domain"/>
    <property type="match status" value="1"/>
</dbReference>
<dbReference type="PRINTS" id="PR00480">
    <property type="entry name" value="ASTACIN"/>
</dbReference>
<dbReference type="Proteomes" id="UP000749559">
    <property type="component" value="Unassembled WGS sequence"/>
</dbReference>
<feature type="domain" description="Peptidase M12A" evidence="9">
    <location>
        <begin position="85"/>
        <end position="325"/>
    </location>
</feature>
<feature type="compositionally biased region" description="Acidic residues" evidence="8">
    <location>
        <begin position="40"/>
        <end position="52"/>
    </location>
</feature>
<proteinExistence type="predicted"/>
<evidence type="ECO:0000256" key="7">
    <source>
        <dbReference type="RuleBase" id="RU361183"/>
    </source>
</evidence>
<dbReference type="InterPro" id="IPR024079">
    <property type="entry name" value="MetalloPept_cat_dom_sf"/>
</dbReference>
<evidence type="ECO:0000256" key="4">
    <source>
        <dbReference type="ARBA" id="ARBA00022833"/>
    </source>
</evidence>
<evidence type="ECO:0000256" key="2">
    <source>
        <dbReference type="ARBA" id="ARBA00022723"/>
    </source>
</evidence>